<gene>
    <name evidence="1" type="ORF">PLXY2_LOCUS10763</name>
</gene>
<accession>A0A8S4FUS9</accession>
<sequence length="117" mass="13375">MVLSEAEDTSLKQLIRKRSSIKGRLTVFKDYLAVISQIPTTDLQKADVKELSLRLQKLESLFSDFDALQIEIEVLSNDEEQSKERYSIENRFYSLISSAQIIIESSNQGDDIFVNAK</sequence>
<dbReference type="Proteomes" id="UP000653454">
    <property type="component" value="Unassembled WGS sequence"/>
</dbReference>
<protein>
    <submittedName>
        <fullName evidence="1">(diamondback moth) hypothetical protein</fullName>
    </submittedName>
</protein>
<organism evidence="1 2">
    <name type="scientific">Plutella xylostella</name>
    <name type="common">Diamondback moth</name>
    <name type="synonym">Plutella maculipennis</name>
    <dbReference type="NCBI Taxonomy" id="51655"/>
    <lineage>
        <taxon>Eukaryota</taxon>
        <taxon>Metazoa</taxon>
        <taxon>Ecdysozoa</taxon>
        <taxon>Arthropoda</taxon>
        <taxon>Hexapoda</taxon>
        <taxon>Insecta</taxon>
        <taxon>Pterygota</taxon>
        <taxon>Neoptera</taxon>
        <taxon>Endopterygota</taxon>
        <taxon>Lepidoptera</taxon>
        <taxon>Glossata</taxon>
        <taxon>Ditrysia</taxon>
        <taxon>Yponomeutoidea</taxon>
        <taxon>Plutellidae</taxon>
        <taxon>Plutella</taxon>
    </lineage>
</organism>
<evidence type="ECO:0000313" key="1">
    <source>
        <dbReference type="EMBL" id="CAG9132483.1"/>
    </source>
</evidence>
<comment type="caution">
    <text evidence="1">The sequence shown here is derived from an EMBL/GenBank/DDBJ whole genome shotgun (WGS) entry which is preliminary data.</text>
</comment>
<proteinExistence type="predicted"/>
<name>A0A8S4FUS9_PLUXY</name>
<dbReference type="EMBL" id="CAJHNJ030000049">
    <property type="protein sequence ID" value="CAG9132483.1"/>
    <property type="molecule type" value="Genomic_DNA"/>
</dbReference>
<dbReference type="AlphaFoldDB" id="A0A8S4FUS9"/>
<keyword evidence="2" id="KW-1185">Reference proteome</keyword>
<reference evidence="1" key="1">
    <citation type="submission" date="2020-11" db="EMBL/GenBank/DDBJ databases">
        <authorList>
            <person name="Whiteford S."/>
        </authorList>
    </citation>
    <scope>NUCLEOTIDE SEQUENCE</scope>
</reference>
<evidence type="ECO:0000313" key="2">
    <source>
        <dbReference type="Proteomes" id="UP000653454"/>
    </source>
</evidence>